<evidence type="ECO:0000259" key="6">
    <source>
        <dbReference type="Pfam" id="PF18962"/>
    </source>
</evidence>
<dbReference type="InterPro" id="IPR026444">
    <property type="entry name" value="Secre_tail"/>
</dbReference>
<evidence type="ECO:0000256" key="4">
    <source>
        <dbReference type="SAM" id="SignalP"/>
    </source>
</evidence>
<dbReference type="Pfam" id="PF04231">
    <property type="entry name" value="Endonuclease_1"/>
    <property type="match status" value="1"/>
</dbReference>
<reference evidence="7 8" key="1">
    <citation type="submission" date="2022-10" db="EMBL/GenBank/DDBJ databases">
        <title>Comparative genomics and taxonomic characterization of three novel marine species of genus Reichenbachiella exhibiting antioxidant and polysaccharide degradation activities.</title>
        <authorList>
            <person name="Muhammad N."/>
            <person name="Lee Y.-J."/>
            <person name="Ko J."/>
            <person name="Kim S.-G."/>
        </authorList>
    </citation>
    <scope>NUCLEOTIDE SEQUENCE [LARGE SCALE GENOMIC DNA]</scope>
    <source>
        <strain evidence="7 8">ABR2-5</strain>
    </source>
</reference>
<comment type="similarity">
    <text evidence="1">Belongs to the EndA/NucM nuclease family.</text>
</comment>
<dbReference type="Proteomes" id="UP001300692">
    <property type="component" value="Unassembled WGS sequence"/>
</dbReference>
<dbReference type="NCBIfam" id="TIGR04183">
    <property type="entry name" value="Por_Secre_tail"/>
    <property type="match status" value="1"/>
</dbReference>
<gene>
    <name evidence="7" type="ORF">N7U62_09580</name>
</gene>
<evidence type="ECO:0000256" key="3">
    <source>
        <dbReference type="ARBA" id="ARBA00022801"/>
    </source>
</evidence>
<feature type="chain" id="PRO_5046547022" evidence="4">
    <location>
        <begin position="20"/>
        <end position="841"/>
    </location>
</feature>
<dbReference type="PANTHER" id="PTHR33607:SF2">
    <property type="entry name" value="ENDONUCLEASE-1"/>
    <property type="match status" value="1"/>
</dbReference>
<keyword evidence="3" id="KW-0378">Hydrolase</keyword>
<dbReference type="GO" id="GO:0004519">
    <property type="term" value="F:endonuclease activity"/>
    <property type="evidence" value="ECO:0007669"/>
    <property type="project" value="UniProtKB-KW"/>
</dbReference>
<evidence type="ECO:0000259" key="5">
    <source>
        <dbReference type="Pfam" id="PF18942"/>
    </source>
</evidence>
<sequence length="841" mass="92066">MKQLTTLLVALFFTLSVGAQNIPSGYYDGTDGLSGQELKVKLHQIIRGHKVRTYGEFRDTILPTLDEDPDNSDNIILFYKNASIPKANFASNNQPDYWNREHTWAKSHGFPDLADTAYTDVHNLRPSDASVNTSKSNKDFNVVDHTVANEEGEAPDTYTNGDFWEPRDEIKGDVARILFYMSTRYESDFLDLELVDRISYSGDPEFGVLYTMLQWHENDPVDQYEIDRHEGAYGFQENRNPFIDHPEWVGEIWGVSSNPILLIDHLSFNPDFGAVELGSSASQQYQINSYNISESINITTGSPFSLSSDGVDYSQNLTLTNTTANEVHSVWIKFEPSAVDQNASVNIDHSTGSFMTGFSVSGREGQVEVISIADARTKVLGEVVSVTGVVIDAGNNSGNSRVIYDGTAGIVVRSFDVGHESANFSQGDSILVKGGLSEYGEALQIEESPITIELLKSNAQLPAPKYLTISEVGEKYESQLVTIENVSFADVGSTFAGGGTSGNFTISDGTGEMVFRIGSDSHPLVGTEVPSGYFEVTGFIGQFFEDYQLSVRDADDLVLTSEYPSEVSLITISEARNRPEGSVVMVKGIVIGGETNNPHNRLLYDGTAGIVIRSEEVGNLSSELQAGDSVEVIGGLLNYNGLLEIEESPVSISLLSSGNELPSPQETTLDQIGEELESERIQLTNLSFVETGTFAKGEYTLQAGETQMTFTVGLEDHDLVGTNIPLGSFDLIGYVGETANGYHIMVQTKDDIFNIEQVLSSENKALKTLIYPNPTQGNIQLKLGAVDTAGWKMSLVDVSGKYVFHSIAFRNELNLSDLRPGIYSLILTSKDQVINKKLIKL</sequence>
<feature type="domain" description="DUF5689" evidence="5">
    <location>
        <begin position="381"/>
        <end position="556"/>
    </location>
</feature>
<name>A0ABT3CTB2_9BACT</name>
<feature type="domain" description="Secretion system C-terminal sorting" evidence="6">
    <location>
        <begin position="770"/>
        <end position="839"/>
    </location>
</feature>
<dbReference type="PANTHER" id="PTHR33607">
    <property type="entry name" value="ENDONUCLEASE-1"/>
    <property type="match status" value="1"/>
</dbReference>
<dbReference type="Pfam" id="PF18962">
    <property type="entry name" value="Por_Secre_tail"/>
    <property type="match status" value="1"/>
</dbReference>
<keyword evidence="8" id="KW-1185">Reference proteome</keyword>
<dbReference type="Pfam" id="PF18942">
    <property type="entry name" value="DUF5689"/>
    <property type="match status" value="1"/>
</dbReference>
<dbReference type="EMBL" id="JAOYOD010000001">
    <property type="protein sequence ID" value="MCV9386913.1"/>
    <property type="molecule type" value="Genomic_DNA"/>
</dbReference>
<dbReference type="RefSeq" id="WP_264137744.1">
    <property type="nucleotide sequence ID" value="NZ_JAOYOD010000001.1"/>
</dbReference>
<evidence type="ECO:0000313" key="8">
    <source>
        <dbReference type="Proteomes" id="UP001300692"/>
    </source>
</evidence>
<accession>A0ABT3CTB2</accession>
<feature type="signal peptide" evidence="4">
    <location>
        <begin position="1"/>
        <end position="19"/>
    </location>
</feature>
<dbReference type="SUPFAM" id="SSF54060">
    <property type="entry name" value="His-Me finger endonucleases"/>
    <property type="match status" value="1"/>
</dbReference>
<dbReference type="InterPro" id="IPR043744">
    <property type="entry name" value="DUF5689"/>
</dbReference>
<dbReference type="InterPro" id="IPR007346">
    <property type="entry name" value="Endonuclease-I"/>
</dbReference>
<protein>
    <submittedName>
        <fullName evidence="7">Endonuclease</fullName>
    </submittedName>
</protein>
<evidence type="ECO:0000256" key="1">
    <source>
        <dbReference type="ARBA" id="ARBA00006429"/>
    </source>
</evidence>
<comment type="caution">
    <text evidence="7">The sequence shown here is derived from an EMBL/GenBank/DDBJ whole genome shotgun (WGS) entry which is preliminary data.</text>
</comment>
<dbReference type="InterPro" id="IPR044925">
    <property type="entry name" value="His-Me_finger_sf"/>
</dbReference>
<evidence type="ECO:0000256" key="2">
    <source>
        <dbReference type="ARBA" id="ARBA00022722"/>
    </source>
</evidence>
<proteinExistence type="inferred from homology"/>
<keyword evidence="4" id="KW-0732">Signal</keyword>
<evidence type="ECO:0000313" key="7">
    <source>
        <dbReference type="EMBL" id="MCV9386913.1"/>
    </source>
</evidence>
<keyword evidence="2" id="KW-0540">Nuclease</keyword>
<organism evidence="7 8">
    <name type="scientific">Reichenbachiella ulvae</name>
    <dbReference type="NCBI Taxonomy" id="2980104"/>
    <lineage>
        <taxon>Bacteria</taxon>
        <taxon>Pseudomonadati</taxon>
        <taxon>Bacteroidota</taxon>
        <taxon>Cytophagia</taxon>
        <taxon>Cytophagales</taxon>
        <taxon>Reichenbachiellaceae</taxon>
        <taxon>Reichenbachiella</taxon>
    </lineage>
</organism>
<keyword evidence="7" id="KW-0255">Endonuclease</keyword>